<accession>A0AAE3GZK7</accession>
<dbReference type="RefSeq" id="WP_254015409.1">
    <property type="nucleotide sequence ID" value="NZ_JAMZMM010000753.1"/>
</dbReference>
<comment type="caution">
    <text evidence="1">The sequence shown here is derived from an EMBL/GenBank/DDBJ whole genome shotgun (WGS) entry which is preliminary data.</text>
</comment>
<feature type="non-terminal residue" evidence="1">
    <location>
        <position position="163"/>
    </location>
</feature>
<dbReference type="AlphaFoldDB" id="A0AAE3GZK7"/>
<proteinExistence type="predicted"/>
<name>A0AAE3GZK7_9CYAN</name>
<reference evidence="1" key="1">
    <citation type="submission" date="2022-06" db="EMBL/GenBank/DDBJ databases">
        <title>New cyanobacteria of genus Symplocastrum in benthos of Lake Baikal.</title>
        <authorList>
            <person name="Sorokovikova E."/>
            <person name="Tikhonova I."/>
            <person name="Krasnopeev A."/>
            <person name="Evseev P."/>
            <person name="Gladkikh A."/>
            <person name="Belykh O."/>
        </authorList>
    </citation>
    <scope>NUCLEOTIDE SEQUENCE</scope>
    <source>
        <strain evidence="1">BBK-W-15</strain>
    </source>
</reference>
<dbReference type="EMBL" id="JAMZMM010000753">
    <property type="protein sequence ID" value="MCP2732708.1"/>
    <property type="molecule type" value="Genomic_DNA"/>
</dbReference>
<protein>
    <submittedName>
        <fullName evidence="1">Uncharacterized protein</fullName>
    </submittedName>
</protein>
<evidence type="ECO:0000313" key="2">
    <source>
        <dbReference type="Proteomes" id="UP001204953"/>
    </source>
</evidence>
<gene>
    <name evidence="1" type="ORF">NJ959_30200</name>
</gene>
<sequence length="163" mass="18173">MNVVVSPYHLTTREAPAMASLLLPARVVTLLPASLESDSVHAAKRAAERSPWYTRFMETWGWTSPLWEEGVISSRCNDDDVATEMREIAERVRQEEQYLPLRPLMREHLFADDHTYLSSLGADLVKGGPDPGSTVPMAAALDRFARRHACCVARALPVSVVQK</sequence>
<keyword evidence="2" id="KW-1185">Reference proteome</keyword>
<dbReference type="Proteomes" id="UP001204953">
    <property type="component" value="Unassembled WGS sequence"/>
</dbReference>
<organism evidence="1 2">
    <name type="scientific">Limnofasciculus baicalensis BBK-W-15</name>
    <dbReference type="NCBI Taxonomy" id="2699891"/>
    <lineage>
        <taxon>Bacteria</taxon>
        <taxon>Bacillati</taxon>
        <taxon>Cyanobacteriota</taxon>
        <taxon>Cyanophyceae</taxon>
        <taxon>Coleofasciculales</taxon>
        <taxon>Coleofasciculaceae</taxon>
        <taxon>Limnofasciculus</taxon>
        <taxon>Limnofasciculus baicalensis</taxon>
    </lineage>
</organism>
<evidence type="ECO:0000313" key="1">
    <source>
        <dbReference type="EMBL" id="MCP2732708.1"/>
    </source>
</evidence>